<organism evidence="2 3">
    <name type="scientific">Pleurodeles waltl</name>
    <name type="common">Iberian ribbed newt</name>
    <dbReference type="NCBI Taxonomy" id="8319"/>
    <lineage>
        <taxon>Eukaryota</taxon>
        <taxon>Metazoa</taxon>
        <taxon>Chordata</taxon>
        <taxon>Craniata</taxon>
        <taxon>Vertebrata</taxon>
        <taxon>Euteleostomi</taxon>
        <taxon>Amphibia</taxon>
        <taxon>Batrachia</taxon>
        <taxon>Caudata</taxon>
        <taxon>Salamandroidea</taxon>
        <taxon>Salamandridae</taxon>
        <taxon>Pleurodelinae</taxon>
        <taxon>Pleurodeles</taxon>
    </lineage>
</organism>
<comment type="caution">
    <text evidence="2">The sequence shown here is derived from an EMBL/GenBank/DDBJ whole genome shotgun (WGS) entry which is preliminary data.</text>
</comment>
<gene>
    <name evidence="2" type="ORF">NDU88_003797</name>
</gene>
<evidence type="ECO:0000313" key="3">
    <source>
        <dbReference type="Proteomes" id="UP001066276"/>
    </source>
</evidence>
<sequence length="196" mass="21356">MLTKPSRSLRDLVPNTFPLSRLEEEAQDGGYHPGAPEPELAGEASPQPIGLPGLRKGVLTPGRGGAWSGLMNTTMQVRPPWAPWVPVLDILPQGGLEEEAQDRGLHPNLWPRGRARMGPVSMTWLRKPPQVSPAIWAHHSRCPGVSEDSHLVALCLSIRRLHSPLQGTLQPGFSKLQLHLEHGAAREPQLITDPGP</sequence>
<evidence type="ECO:0000313" key="2">
    <source>
        <dbReference type="EMBL" id="KAJ1194509.1"/>
    </source>
</evidence>
<reference evidence="2" key="1">
    <citation type="journal article" date="2022" name="bioRxiv">
        <title>Sequencing and chromosome-scale assembly of the giantPleurodeles waltlgenome.</title>
        <authorList>
            <person name="Brown T."/>
            <person name="Elewa A."/>
            <person name="Iarovenko S."/>
            <person name="Subramanian E."/>
            <person name="Araus A.J."/>
            <person name="Petzold A."/>
            <person name="Susuki M."/>
            <person name="Suzuki K.-i.T."/>
            <person name="Hayashi T."/>
            <person name="Toyoda A."/>
            <person name="Oliveira C."/>
            <person name="Osipova E."/>
            <person name="Leigh N.D."/>
            <person name="Simon A."/>
            <person name="Yun M.H."/>
        </authorList>
    </citation>
    <scope>NUCLEOTIDE SEQUENCE</scope>
    <source>
        <strain evidence="2">20211129_DDA</strain>
        <tissue evidence="2">Liver</tissue>
    </source>
</reference>
<accession>A0AAV7UZH0</accession>
<evidence type="ECO:0000256" key="1">
    <source>
        <dbReference type="SAM" id="MobiDB-lite"/>
    </source>
</evidence>
<dbReference type="AlphaFoldDB" id="A0AAV7UZH0"/>
<dbReference type="Proteomes" id="UP001066276">
    <property type="component" value="Chromosome 2_2"/>
</dbReference>
<feature type="region of interest" description="Disordered" evidence="1">
    <location>
        <begin position="1"/>
        <end position="56"/>
    </location>
</feature>
<protein>
    <submittedName>
        <fullName evidence="2">Uncharacterized protein</fullName>
    </submittedName>
</protein>
<proteinExistence type="predicted"/>
<keyword evidence="3" id="KW-1185">Reference proteome</keyword>
<dbReference type="EMBL" id="JANPWB010000004">
    <property type="protein sequence ID" value="KAJ1194509.1"/>
    <property type="molecule type" value="Genomic_DNA"/>
</dbReference>
<name>A0AAV7UZH0_PLEWA</name>